<reference evidence="2 3" key="1">
    <citation type="submission" date="2016-04" db="EMBL/GenBank/DDBJ databases">
        <title>Genome analysis of Thermosulfurimonas dismutans, the first thermophilic sulfur-disproportionating bacterium of the phylum Thermodesulfobacteria.</title>
        <authorList>
            <person name="Mardanov A.V."/>
            <person name="Beletsky A.V."/>
            <person name="Kadnikov V.V."/>
            <person name="Slobodkin A.I."/>
            <person name="Ravin N.V."/>
        </authorList>
    </citation>
    <scope>NUCLEOTIDE SEQUENCE [LARGE SCALE GENOMIC DNA]</scope>
    <source>
        <strain evidence="2 3">S95</strain>
    </source>
</reference>
<keyword evidence="1" id="KW-0472">Membrane</keyword>
<feature type="transmembrane region" description="Helical" evidence="1">
    <location>
        <begin position="6"/>
        <end position="28"/>
    </location>
</feature>
<name>A0A179D1E4_9BACT</name>
<dbReference type="AlphaFoldDB" id="A0A179D1E4"/>
<dbReference type="EMBL" id="LWLG01000021">
    <property type="protein sequence ID" value="OAQ19884.1"/>
    <property type="molecule type" value="Genomic_DNA"/>
</dbReference>
<dbReference type="PATRIC" id="fig|999894.6.peg.2011"/>
<evidence type="ECO:0000256" key="1">
    <source>
        <dbReference type="SAM" id="Phobius"/>
    </source>
</evidence>
<comment type="caution">
    <text evidence="2">The sequence shown here is derived from an EMBL/GenBank/DDBJ whole genome shotgun (WGS) entry which is preliminary data.</text>
</comment>
<keyword evidence="1" id="KW-0812">Transmembrane</keyword>
<gene>
    <name evidence="2" type="ORF">TDIS_2014</name>
</gene>
<organism evidence="2 3">
    <name type="scientific">Thermosulfurimonas dismutans</name>
    <dbReference type="NCBI Taxonomy" id="999894"/>
    <lineage>
        <taxon>Bacteria</taxon>
        <taxon>Pseudomonadati</taxon>
        <taxon>Thermodesulfobacteriota</taxon>
        <taxon>Thermodesulfobacteria</taxon>
        <taxon>Thermodesulfobacteriales</taxon>
        <taxon>Thermodesulfobacteriaceae</taxon>
        <taxon>Thermosulfurimonas</taxon>
    </lineage>
</organism>
<keyword evidence="3" id="KW-1185">Reference proteome</keyword>
<accession>A0A179D1E4</accession>
<proteinExistence type="predicted"/>
<dbReference type="STRING" id="999894.TDIS_2014"/>
<dbReference type="Pfam" id="PF07963">
    <property type="entry name" value="N_methyl"/>
    <property type="match status" value="1"/>
</dbReference>
<evidence type="ECO:0000313" key="2">
    <source>
        <dbReference type="EMBL" id="OAQ19884.1"/>
    </source>
</evidence>
<keyword evidence="1" id="KW-1133">Transmembrane helix</keyword>
<dbReference type="Proteomes" id="UP000078390">
    <property type="component" value="Unassembled WGS sequence"/>
</dbReference>
<dbReference type="InterPro" id="IPR012902">
    <property type="entry name" value="N_methyl_site"/>
</dbReference>
<dbReference type="NCBIfam" id="TIGR02532">
    <property type="entry name" value="IV_pilin_GFxxxE"/>
    <property type="match status" value="1"/>
</dbReference>
<protein>
    <recommendedName>
        <fullName evidence="4">Prepilin-type N-terminal cleavage/methylation domain-containing protein</fullName>
    </recommendedName>
</protein>
<dbReference type="RefSeq" id="WP_068671745.1">
    <property type="nucleotide sequence ID" value="NZ_LWLG01000021.1"/>
</dbReference>
<sequence>MKKSGFTIIEVLVALVILVVAYTALLHLHTLAFHSFIRSEKLFSAVSKLELFLAGEPVEGVKVERHTFKVKELVIQEEIYRLSEGNETAFFRLYERK</sequence>
<evidence type="ECO:0008006" key="4">
    <source>
        <dbReference type="Google" id="ProtNLM"/>
    </source>
</evidence>
<evidence type="ECO:0000313" key="3">
    <source>
        <dbReference type="Proteomes" id="UP000078390"/>
    </source>
</evidence>